<proteinExistence type="inferred from homology"/>
<dbReference type="PANTHER" id="PTHR39321:SF3">
    <property type="entry name" value="PHOSPHOPANTETHEINE ADENYLYLTRANSFERASE"/>
    <property type="match status" value="1"/>
</dbReference>
<evidence type="ECO:0000256" key="10">
    <source>
        <dbReference type="ARBA" id="ARBA00048721"/>
    </source>
</evidence>
<dbReference type="SUPFAM" id="SSF52374">
    <property type="entry name" value="Nucleotidylyl transferase"/>
    <property type="match status" value="1"/>
</dbReference>
<accession>A0ABW3WC92</accession>
<evidence type="ECO:0000256" key="11">
    <source>
        <dbReference type="HAMAP-Rule" id="MF_00244"/>
    </source>
</evidence>
<name>A0ABW3WC92_9RHOO</name>
<dbReference type="Proteomes" id="UP001597158">
    <property type="component" value="Unassembled WGS sequence"/>
</dbReference>
<keyword evidence="7 11" id="KW-0547">Nucleotide-binding</keyword>
<dbReference type="NCBIfam" id="NF000839">
    <property type="entry name" value="PRK00071.1-1"/>
    <property type="match status" value="1"/>
</dbReference>
<evidence type="ECO:0000259" key="12">
    <source>
        <dbReference type="Pfam" id="PF01467"/>
    </source>
</evidence>
<dbReference type="CDD" id="cd02165">
    <property type="entry name" value="NMNAT"/>
    <property type="match status" value="1"/>
</dbReference>
<reference evidence="14" key="1">
    <citation type="journal article" date="2019" name="Int. J. Syst. Evol. Microbiol.">
        <title>The Global Catalogue of Microorganisms (GCM) 10K type strain sequencing project: providing services to taxonomists for standard genome sequencing and annotation.</title>
        <authorList>
            <consortium name="The Broad Institute Genomics Platform"/>
            <consortium name="The Broad Institute Genome Sequencing Center for Infectious Disease"/>
            <person name="Wu L."/>
            <person name="Ma J."/>
        </authorList>
    </citation>
    <scope>NUCLEOTIDE SEQUENCE [LARGE SCALE GENOMIC DNA]</scope>
    <source>
        <strain evidence="14">CCUG 48884</strain>
    </source>
</reference>
<evidence type="ECO:0000256" key="3">
    <source>
        <dbReference type="ARBA" id="ARBA00009014"/>
    </source>
</evidence>
<dbReference type="InterPro" id="IPR004821">
    <property type="entry name" value="Cyt_trans-like"/>
</dbReference>
<feature type="domain" description="Cytidyltransferase-like" evidence="12">
    <location>
        <begin position="16"/>
        <end position="200"/>
    </location>
</feature>
<keyword evidence="4 11" id="KW-0662">Pyridine nucleotide biosynthesis</keyword>
<gene>
    <name evidence="11 13" type="primary">nadD</name>
    <name evidence="13" type="ORF">ACFQ4M_06040</name>
</gene>
<dbReference type="NCBIfam" id="NF000840">
    <property type="entry name" value="PRK00071.1-3"/>
    <property type="match status" value="1"/>
</dbReference>
<evidence type="ECO:0000313" key="13">
    <source>
        <dbReference type="EMBL" id="MFD1263139.1"/>
    </source>
</evidence>
<comment type="function">
    <text evidence="1 11">Catalyzes the reversible adenylation of nicotinate mononucleotide (NaMN) to nicotinic acid adenine dinucleotide (NaAD).</text>
</comment>
<comment type="similarity">
    <text evidence="3 11">Belongs to the NadD family.</text>
</comment>
<comment type="caution">
    <text evidence="13">The sequence shown here is derived from an EMBL/GenBank/DDBJ whole genome shotgun (WGS) entry which is preliminary data.</text>
</comment>
<dbReference type="NCBIfam" id="TIGR00125">
    <property type="entry name" value="cyt_tran_rel"/>
    <property type="match status" value="1"/>
</dbReference>
<dbReference type="Gene3D" id="3.40.50.620">
    <property type="entry name" value="HUPs"/>
    <property type="match status" value="1"/>
</dbReference>
<evidence type="ECO:0000256" key="8">
    <source>
        <dbReference type="ARBA" id="ARBA00022840"/>
    </source>
</evidence>
<dbReference type="RefSeq" id="WP_277833685.1">
    <property type="nucleotide sequence ID" value="NZ_JARQZE010000009.1"/>
</dbReference>
<evidence type="ECO:0000256" key="4">
    <source>
        <dbReference type="ARBA" id="ARBA00022642"/>
    </source>
</evidence>
<keyword evidence="5 11" id="KW-0808">Transferase</keyword>
<dbReference type="InterPro" id="IPR014729">
    <property type="entry name" value="Rossmann-like_a/b/a_fold"/>
</dbReference>
<evidence type="ECO:0000313" key="14">
    <source>
        <dbReference type="Proteomes" id="UP001597158"/>
    </source>
</evidence>
<protein>
    <recommendedName>
        <fullName evidence="11">Probable nicotinate-nucleotide adenylyltransferase</fullName>
        <ecNumber evidence="11">2.7.7.18</ecNumber>
    </recommendedName>
    <alternativeName>
        <fullName evidence="11">Deamido-NAD(+) diphosphorylase</fullName>
    </alternativeName>
    <alternativeName>
        <fullName evidence="11">Deamido-NAD(+) pyrophosphorylase</fullName>
    </alternativeName>
    <alternativeName>
        <fullName evidence="11">Nicotinate mononucleotide adenylyltransferase</fullName>
        <shortName evidence="11">NaMN adenylyltransferase</shortName>
    </alternativeName>
</protein>
<keyword evidence="8 11" id="KW-0067">ATP-binding</keyword>
<evidence type="ECO:0000256" key="2">
    <source>
        <dbReference type="ARBA" id="ARBA00005019"/>
    </source>
</evidence>
<evidence type="ECO:0000256" key="5">
    <source>
        <dbReference type="ARBA" id="ARBA00022679"/>
    </source>
</evidence>
<evidence type="ECO:0000256" key="6">
    <source>
        <dbReference type="ARBA" id="ARBA00022695"/>
    </source>
</evidence>
<dbReference type="InterPro" id="IPR005248">
    <property type="entry name" value="NadD/NMNAT"/>
</dbReference>
<dbReference type="Pfam" id="PF01467">
    <property type="entry name" value="CTP_transf_like"/>
    <property type="match status" value="1"/>
</dbReference>
<dbReference type="PANTHER" id="PTHR39321">
    <property type="entry name" value="NICOTINATE-NUCLEOTIDE ADENYLYLTRANSFERASE-RELATED"/>
    <property type="match status" value="1"/>
</dbReference>
<dbReference type="GO" id="GO:0004515">
    <property type="term" value="F:nicotinate-nucleotide adenylyltransferase activity"/>
    <property type="evidence" value="ECO:0007669"/>
    <property type="project" value="UniProtKB-EC"/>
</dbReference>
<keyword evidence="9 11" id="KW-0520">NAD</keyword>
<keyword evidence="14" id="KW-1185">Reference proteome</keyword>
<comment type="catalytic activity">
    <reaction evidence="10 11">
        <text>nicotinate beta-D-ribonucleotide + ATP + H(+) = deamido-NAD(+) + diphosphate</text>
        <dbReference type="Rhea" id="RHEA:22860"/>
        <dbReference type="ChEBI" id="CHEBI:15378"/>
        <dbReference type="ChEBI" id="CHEBI:30616"/>
        <dbReference type="ChEBI" id="CHEBI:33019"/>
        <dbReference type="ChEBI" id="CHEBI:57502"/>
        <dbReference type="ChEBI" id="CHEBI:58437"/>
        <dbReference type="EC" id="2.7.7.18"/>
    </reaction>
</comment>
<dbReference type="NCBIfam" id="TIGR00482">
    <property type="entry name" value="nicotinate (nicotinamide) nucleotide adenylyltransferase"/>
    <property type="match status" value="1"/>
</dbReference>
<dbReference type="EC" id="2.7.7.18" evidence="11"/>
<evidence type="ECO:0000256" key="9">
    <source>
        <dbReference type="ARBA" id="ARBA00023027"/>
    </source>
</evidence>
<sequence length="232" mass="24718">MPAEPRPPATAGPLGLLGGTFDPIHLGHLRLAEEAREALGLAAVRLIPAGQPPHRGEPRSSADQRLAMARLASTGNPAFEVDDSEVRAASKSYTVLTLERLRAELGPARPLVLILGADAFEGLPGWHRWQALFDFAHIAVANRPGYAPHGRRWPATLSPELAAACAGRHSSDPADLATAPAGRIVPFDMTPLAISASLIRDLVRTGHSVRYLLPDSVVDYIAAHHLYEGNGN</sequence>
<dbReference type="EMBL" id="JBHTMC010000010">
    <property type="protein sequence ID" value="MFD1263139.1"/>
    <property type="molecule type" value="Genomic_DNA"/>
</dbReference>
<keyword evidence="6 11" id="KW-0548">Nucleotidyltransferase</keyword>
<evidence type="ECO:0000256" key="1">
    <source>
        <dbReference type="ARBA" id="ARBA00002324"/>
    </source>
</evidence>
<dbReference type="HAMAP" id="MF_00244">
    <property type="entry name" value="NaMN_adenylyltr"/>
    <property type="match status" value="1"/>
</dbReference>
<comment type="pathway">
    <text evidence="2 11">Cofactor biosynthesis; NAD(+) biosynthesis; deamido-NAD(+) from nicotinate D-ribonucleotide: step 1/1.</text>
</comment>
<evidence type="ECO:0000256" key="7">
    <source>
        <dbReference type="ARBA" id="ARBA00022741"/>
    </source>
</evidence>
<organism evidence="13 14">
    <name type="scientific">Thauera mechernichensis</name>
    <dbReference type="NCBI Taxonomy" id="82788"/>
    <lineage>
        <taxon>Bacteria</taxon>
        <taxon>Pseudomonadati</taxon>
        <taxon>Pseudomonadota</taxon>
        <taxon>Betaproteobacteria</taxon>
        <taxon>Rhodocyclales</taxon>
        <taxon>Zoogloeaceae</taxon>
        <taxon>Thauera</taxon>
    </lineage>
</organism>